<reference evidence="1" key="1">
    <citation type="submission" date="2022-03" db="EMBL/GenBank/DDBJ databases">
        <title>Complete genome sequence of Caldinitratiruptor microaerophilus.</title>
        <authorList>
            <person name="Mukaiyama R."/>
            <person name="Nishiyama T."/>
            <person name="Ueda K."/>
        </authorList>
    </citation>
    <scope>NUCLEOTIDE SEQUENCE</scope>
    <source>
        <strain evidence="1">JCM 16183</strain>
    </source>
</reference>
<name>A0AA35CNV7_9FIRM</name>
<dbReference type="Proteomes" id="UP001163687">
    <property type="component" value="Chromosome"/>
</dbReference>
<dbReference type="AlphaFoldDB" id="A0AA35CNV7"/>
<evidence type="ECO:0000313" key="2">
    <source>
        <dbReference type="Proteomes" id="UP001163687"/>
    </source>
</evidence>
<proteinExistence type="predicted"/>
<evidence type="ECO:0000313" key="1">
    <source>
        <dbReference type="EMBL" id="BDG61974.1"/>
    </source>
</evidence>
<accession>A0AA35CNV7</accession>
<dbReference type="EMBL" id="AP025628">
    <property type="protein sequence ID" value="BDG61974.1"/>
    <property type="molecule type" value="Genomic_DNA"/>
</dbReference>
<gene>
    <name evidence="1" type="ORF">caldi_30640</name>
</gene>
<dbReference type="KEGG" id="cmic:caldi_30640"/>
<organism evidence="1 2">
    <name type="scientific">Caldinitratiruptor microaerophilus</name>
    <dbReference type="NCBI Taxonomy" id="671077"/>
    <lineage>
        <taxon>Bacteria</taxon>
        <taxon>Bacillati</taxon>
        <taxon>Bacillota</taxon>
        <taxon>Clostridia</taxon>
        <taxon>Eubacteriales</taxon>
        <taxon>Symbiobacteriaceae</taxon>
        <taxon>Caldinitratiruptor</taxon>
    </lineage>
</organism>
<keyword evidence="2" id="KW-1185">Reference proteome</keyword>
<protein>
    <submittedName>
        <fullName evidence="1">Uncharacterized protein</fullName>
    </submittedName>
</protein>
<sequence length="68" mass="6760">MARVGERRGGHDGAARPGDLALVDGAPGLAAVVCAEQGPIAVGVANVLLPALFVAPVTSDDVMAVHEM</sequence>